<dbReference type="InterPro" id="IPR043425">
    <property type="entry name" value="NusG-like"/>
</dbReference>
<evidence type="ECO:0000313" key="5">
    <source>
        <dbReference type="EMBL" id="MBT1704885.1"/>
    </source>
</evidence>
<feature type="domain" description="NusG-like N-terminal" evidence="4">
    <location>
        <begin position="5"/>
        <end position="102"/>
    </location>
</feature>
<dbReference type="InterPro" id="IPR008991">
    <property type="entry name" value="Translation_prot_SH3-like_sf"/>
</dbReference>
<dbReference type="InterPro" id="IPR036735">
    <property type="entry name" value="NGN_dom_sf"/>
</dbReference>
<dbReference type="CDD" id="cd09895">
    <property type="entry name" value="NGN_SP_UpxY"/>
    <property type="match status" value="1"/>
</dbReference>
<dbReference type="SUPFAM" id="SSF50104">
    <property type="entry name" value="Translation proteins SH3-like domain"/>
    <property type="match status" value="1"/>
</dbReference>
<evidence type="ECO:0000256" key="1">
    <source>
        <dbReference type="ARBA" id="ARBA00022814"/>
    </source>
</evidence>
<evidence type="ECO:0000313" key="6">
    <source>
        <dbReference type="Proteomes" id="UP000772618"/>
    </source>
</evidence>
<gene>
    <name evidence="5" type="ORF">KK060_16450</name>
</gene>
<dbReference type="Gene3D" id="3.30.70.940">
    <property type="entry name" value="NusG, N-terminal domain"/>
    <property type="match status" value="1"/>
</dbReference>
<dbReference type="SMART" id="SM00738">
    <property type="entry name" value="NGN"/>
    <property type="match status" value="1"/>
</dbReference>
<keyword evidence="2" id="KW-0805">Transcription regulation</keyword>
<evidence type="ECO:0000259" key="4">
    <source>
        <dbReference type="SMART" id="SM00738"/>
    </source>
</evidence>
<dbReference type="RefSeq" id="WP_254154846.1">
    <property type="nucleotide sequence ID" value="NZ_JAHESD010000041.1"/>
</dbReference>
<comment type="caution">
    <text evidence="5">The sequence shown here is derived from an EMBL/GenBank/DDBJ whole genome shotgun (WGS) entry which is preliminary data.</text>
</comment>
<evidence type="ECO:0000256" key="2">
    <source>
        <dbReference type="ARBA" id="ARBA00023015"/>
    </source>
</evidence>
<dbReference type="InterPro" id="IPR006645">
    <property type="entry name" value="NGN-like_dom"/>
</dbReference>
<reference evidence="5 6" key="1">
    <citation type="submission" date="2021-05" db="EMBL/GenBank/DDBJ databases">
        <title>A Polyphasic approach of four new species of the genus Ohtaekwangia: Ohtaekwangia histidinii sp. nov., Ohtaekwangia cretensis sp. nov., Ohtaekwangia indiensis sp. nov., Ohtaekwangia reichenbachii sp. nov. from diverse environment.</title>
        <authorList>
            <person name="Octaviana S."/>
        </authorList>
    </citation>
    <scope>NUCLEOTIDE SEQUENCE [LARGE SCALE GENOMIC DNA]</scope>
    <source>
        <strain evidence="5 6">PWU20</strain>
    </source>
</reference>
<accession>A0ABS5VVP2</accession>
<protein>
    <submittedName>
        <fullName evidence="5">UpxY family transcription antiterminator</fullName>
    </submittedName>
</protein>
<keyword evidence="1" id="KW-0889">Transcription antitermination</keyword>
<keyword evidence="3" id="KW-0804">Transcription</keyword>
<evidence type="ECO:0000256" key="3">
    <source>
        <dbReference type="ARBA" id="ARBA00023163"/>
    </source>
</evidence>
<dbReference type="EMBL" id="JAHESD010000041">
    <property type="protein sequence ID" value="MBT1704885.1"/>
    <property type="molecule type" value="Genomic_DNA"/>
</dbReference>
<dbReference type="PANTHER" id="PTHR30265:SF4">
    <property type="entry name" value="KOW MOTIF FAMILY PROTEIN, EXPRESSED"/>
    <property type="match status" value="1"/>
</dbReference>
<dbReference type="PANTHER" id="PTHR30265">
    <property type="entry name" value="RHO-INTERACTING TRANSCRIPTION TERMINATION FACTOR NUSG"/>
    <property type="match status" value="1"/>
</dbReference>
<dbReference type="Proteomes" id="UP000772618">
    <property type="component" value="Unassembled WGS sequence"/>
</dbReference>
<name>A0ABS5VVP2_9BACT</name>
<sequence>MRNISKHWYVFYTKSRHEKKVYDLLMKAGYDVFLPMQKVMRQWSDRKKKVEVPLFNSYIFVKTFEHDLISVLKIPGVAWTILYNSRPAILREEEYEVVQRFITSGLFIETTALTEDFTPGDKAQVLDGPLAGTTGILSGSANQQKLSVVLEGINQVVRVEIKGALLKKI</sequence>
<dbReference type="Pfam" id="PF02357">
    <property type="entry name" value="NusG"/>
    <property type="match status" value="1"/>
</dbReference>
<dbReference type="SUPFAM" id="SSF82679">
    <property type="entry name" value="N-utilization substance G protein NusG, N-terminal domain"/>
    <property type="match status" value="1"/>
</dbReference>
<organism evidence="5 6">
    <name type="scientific">Chryseosolibacter indicus</name>
    <dbReference type="NCBI Taxonomy" id="2782351"/>
    <lineage>
        <taxon>Bacteria</taxon>
        <taxon>Pseudomonadati</taxon>
        <taxon>Bacteroidota</taxon>
        <taxon>Cytophagia</taxon>
        <taxon>Cytophagales</taxon>
        <taxon>Chryseotaleaceae</taxon>
        <taxon>Chryseosolibacter</taxon>
    </lineage>
</organism>
<dbReference type="NCBIfam" id="NF033644">
    <property type="entry name" value="antiterm_UpxY"/>
    <property type="match status" value="1"/>
</dbReference>
<keyword evidence="6" id="KW-1185">Reference proteome</keyword>
<proteinExistence type="predicted"/>